<dbReference type="InterPro" id="IPR050259">
    <property type="entry name" value="SDR"/>
</dbReference>
<accession>A0A6G4WGM8</accession>
<comment type="caution">
    <text evidence="3">The sequence shown here is derived from an EMBL/GenBank/DDBJ whole genome shotgun (WGS) entry which is preliminary data.</text>
</comment>
<name>A0A6G4WGM8_9HYPH</name>
<dbReference type="AlphaFoldDB" id="A0A6G4WGM8"/>
<dbReference type="InterPro" id="IPR036291">
    <property type="entry name" value="NAD(P)-bd_dom_sf"/>
</dbReference>
<protein>
    <submittedName>
        <fullName evidence="3">SDR family oxidoreductase</fullName>
    </submittedName>
</protein>
<evidence type="ECO:0000256" key="1">
    <source>
        <dbReference type="ARBA" id="ARBA00006484"/>
    </source>
</evidence>
<dbReference type="PANTHER" id="PTHR42879:SF2">
    <property type="entry name" value="3-OXOACYL-[ACYL-CARRIER-PROTEIN] REDUCTASE FABG"/>
    <property type="match status" value="1"/>
</dbReference>
<dbReference type="GO" id="GO:0032787">
    <property type="term" value="P:monocarboxylic acid metabolic process"/>
    <property type="evidence" value="ECO:0007669"/>
    <property type="project" value="UniProtKB-ARBA"/>
</dbReference>
<proteinExistence type="inferred from homology"/>
<dbReference type="CDD" id="cd05233">
    <property type="entry name" value="SDR_c"/>
    <property type="match status" value="1"/>
</dbReference>
<organism evidence="3 4">
    <name type="scientific">Allomesorhizobium camelthorni</name>
    <dbReference type="NCBI Taxonomy" id="475069"/>
    <lineage>
        <taxon>Bacteria</taxon>
        <taxon>Pseudomonadati</taxon>
        <taxon>Pseudomonadota</taxon>
        <taxon>Alphaproteobacteria</taxon>
        <taxon>Hyphomicrobiales</taxon>
        <taxon>Phyllobacteriaceae</taxon>
        <taxon>Allomesorhizobium</taxon>
    </lineage>
</organism>
<evidence type="ECO:0000313" key="3">
    <source>
        <dbReference type="EMBL" id="NGO53280.1"/>
    </source>
</evidence>
<dbReference type="SUPFAM" id="SSF51735">
    <property type="entry name" value="NAD(P)-binding Rossmann-fold domains"/>
    <property type="match status" value="1"/>
</dbReference>
<reference evidence="3 4" key="1">
    <citation type="submission" date="2020-02" db="EMBL/GenBank/DDBJ databases">
        <title>Genome sequence of strain CCNWXJ40-4.</title>
        <authorList>
            <person name="Gao J."/>
            <person name="Sun J."/>
        </authorList>
    </citation>
    <scope>NUCLEOTIDE SEQUENCE [LARGE SCALE GENOMIC DNA]</scope>
    <source>
        <strain evidence="3 4">CCNWXJ 40-4</strain>
    </source>
</reference>
<dbReference type="Gene3D" id="3.40.50.720">
    <property type="entry name" value="NAD(P)-binding Rossmann-like Domain"/>
    <property type="match status" value="1"/>
</dbReference>
<dbReference type="PRINTS" id="PR00081">
    <property type="entry name" value="GDHRDH"/>
</dbReference>
<dbReference type="PRINTS" id="PR00080">
    <property type="entry name" value="SDRFAMILY"/>
</dbReference>
<evidence type="ECO:0000313" key="4">
    <source>
        <dbReference type="Proteomes" id="UP001642900"/>
    </source>
</evidence>
<dbReference type="InterPro" id="IPR002347">
    <property type="entry name" value="SDR_fam"/>
</dbReference>
<dbReference type="PANTHER" id="PTHR42879">
    <property type="entry name" value="3-OXOACYL-(ACYL-CARRIER-PROTEIN) REDUCTASE"/>
    <property type="match status" value="1"/>
</dbReference>
<dbReference type="FunFam" id="3.40.50.720:FF:000084">
    <property type="entry name" value="Short-chain dehydrogenase reductase"/>
    <property type="match status" value="1"/>
</dbReference>
<dbReference type="PROSITE" id="PS00061">
    <property type="entry name" value="ADH_SHORT"/>
    <property type="match status" value="1"/>
</dbReference>
<dbReference type="NCBIfam" id="NF009466">
    <property type="entry name" value="PRK12826.1-2"/>
    <property type="match status" value="1"/>
</dbReference>
<dbReference type="Pfam" id="PF00106">
    <property type="entry name" value="adh_short"/>
    <property type="match status" value="1"/>
</dbReference>
<dbReference type="RefSeq" id="WP_165030496.1">
    <property type="nucleotide sequence ID" value="NZ_JAAKZF010000029.1"/>
</dbReference>
<comment type="similarity">
    <text evidence="1 2">Belongs to the short-chain dehydrogenases/reductases (SDR) family.</text>
</comment>
<dbReference type="InterPro" id="IPR020904">
    <property type="entry name" value="Sc_DH/Rdtase_CS"/>
</dbReference>
<keyword evidence="4" id="KW-1185">Reference proteome</keyword>
<dbReference type="Proteomes" id="UP001642900">
    <property type="component" value="Unassembled WGS sequence"/>
</dbReference>
<evidence type="ECO:0000256" key="2">
    <source>
        <dbReference type="RuleBase" id="RU000363"/>
    </source>
</evidence>
<gene>
    <name evidence="3" type="ORF">G6N73_19255</name>
</gene>
<sequence length="253" mass="26214">MSDLSGQRALVTGGGSGLGAAIALALAEAGASVVVSGRRMEPLEEVAAKSDRISGIVADMTDEASVRHLFERIGAEHGDLDIVVANAGTAESAPFHRTGMDLWKKMLDVNLTGVFVTFQNALPGLMKRKQGRLIAVASTAGLKGYPYVSAYSAAKHGVVGLTKSLALELAETGITVNAVCPGFTHTPMLERSIETIMQKTGKGRDEAIAALAGANPQKRFVRPEEVAETVLFLCGPNAAAITGQAISISGGEV</sequence>
<dbReference type="EMBL" id="JAAKZF010000029">
    <property type="protein sequence ID" value="NGO53280.1"/>
    <property type="molecule type" value="Genomic_DNA"/>
</dbReference>